<dbReference type="Pfam" id="PF00171">
    <property type="entry name" value="Aldedh"/>
    <property type="match status" value="1"/>
</dbReference>
<feature type="compositionally biased region" description="Basic and acidic residues" evidence="3">
    <location>
        <begin position="880"/>
        <end position="896"/>
    </location>
</feature>
<feature type="region of interest" description="Disordered" evidence="3">
    <location>
        <begin position="440"/>
        <end position="466"/>
    </location>
</feature>
<feature type="compositionally biased region" description="Basic and acidic residues" evidence="3">
    <location>
        <begin position="976"/>
        <end position="985"/>
    </location>
</feature>
<feature type="compositionally biased region" description="Low complexity" evidence="3">
    <location>
        <begin position="826"/>
        <end position="844"/>
    </location>
</feature>
<feature type="compositionally biased region" description="Basic residues" evidence="3">
    <location>
        <begin position="902"/>
        <end position="916"/>
    </location>
</feature>
<reference evidence="5 6" key="1">
    <citation type="journal article" date="2011" name="PLoS Genet.">
        <title>Azospirillum genomes reveal transition of bacteria from aquatic to terrestrial environments.</title>
        <authorList>
            <person name="Wisniewski-Dye F."/>
            <person name="Borziak K."/>
            <person name="Khalsa-Moyers G."/>
            <person name="Alexandre G."/>
            <person name="Sukharnikov L.O."/>
            <person name="Wuichet K."/>
            <person name="Hurst G.B."/>
            <person name="McDonald W.H."/>
            <person name="Robertson J.S."/>
            <person name="Barbe V."/>
            <person name="Calteau A."/>
            <person name="Rouy Z."/>
            <person name="Mangenot S."/>
            <person name="Prigent-Combaret C."/>
            <person name="Normand P."/>
            <person name="Boyer M."/>
            <person name="Siguier P."/>
            <person name="Dessaux Y."/>
            <person name="Elmerich C."/>
            <person name="Condemine G."/>
            <person name="Krishnen G."/>
            <person name="Kennedy I."/>
            <person name="Paterson A.H."/>
            <person name="Gonzalez V."/>
            <person name="Mavingui P."/>
            <person name="Zhulin I.B."/>
        </authorList>
    </citation>
    <scope>NUCLEOTIDE SEQUENCE [LARGE SCALE GENOMIC DNA]</scope>
    <source>
        <strain evidence="5 6">Sp245</strain>
    </source>
</reference>
<evidence type="ECO:0000259" key="4">
    <source>
        <dbReference type="Pfam" id="PF00171"/>
    </source>
</evidence>
<dbReference type="SUPFAM" id="SSF53720">
    <property type="entry name" value="ALDH-like"/>
    <property type="match status" value="1"/>
</dbReference>
<comment type="similarity">
    <text evidence="1">Belongs to the aldehyde dehydrogenase family.</text>
</comment>
<dbReference type="InterPro" id="IPR016162">
    <property type="entry name" value="Ald_DH_N"/>
</dbReference>
<feature type="compositionally biased region" description="Low complexity" evidence="3">
    <location>
        <begin position="928"/>
        <end position="938"/>
    </location>
</feature>
<dbReference type="PANTHER" id="PTHR42804">
    <property type="entry name" value="ALDEHYDE DEHYDROGENASE"/>
    <property type="match status" value="1"/>
</dbReference>
<proteinExistence type="inferred from homology"/>
<dbReference type="Proteomes" id="UP000007319">
    <property type="component" value="Chromosome"/>
</dbReference>
<dbReference type="Gene3D" id="3.40.605.10">
    <property type="entry name" value="Aldehyde Dehydrogenase, Chain A, domain 1"/>
    <property type="match status" value="1"/>
</dbReference>
<feature type="compositionally biased region" description="Basic and acidic residues" evidence="3">
    <location>
        <begin position="812"/>
        <end position="822"/>
    </location>
</feature>
<feature type="region of interest" description="Disordered" evidence="3">
    <location>
        <begin position="306"/>
        <end position="327"/>
    </location>
</feature>
<feature type="compositionally biased region" description="Gly residues" evidence="3">
    <location>
        <begin position="793"/>
        <end position="802"/>
    </location>
</feature>
<dbReference type="EMBL" id="HE577327">
    <property type="protein sequence ID" value="CCC98589.1"/>
    <property type="molecule type" value="Genomic_DNA"/>
</dbReference>
<feature type="compositionally biased region" description="Basic residues" evidence="3">
    <location>
        <begin position="306"/>
        <end position="318"/>
    </location>
</feature>
<feature type="region of interest" description="Disordered" evidence="3">
    <location>
        <begin position="754"/>
        <end position="985"/>
    </location>
</feature>
<sequence>MGAAAHQIDAVQILEPVVRTQVEHLIQAVRQIEGGAAVHRELAVPVGRRHHPLHPDAALQIAQPEAGQPVEHEAAVARRLGRPVDVAALVGDRHQDVEGAAAGRGQLRVAHAGVLHIDRWAARHLAAVLDLGEVAGVILRQIDGVVVQSLHPAFDPEIEHEGGAGEFLGGDAGVAPAAAQIVGHQARHRAGEVGVDDQRVGRVFASLRPHPHGAPALEADVAHRLVQPHGDAEILGHPPHRLHHRLGPAARVKDAVLMLQEGQDGEQAGTTEGRHAQILALEGKGEADARVLEVTGQVAVDRALRRKPSQRLQHRQRGQRPGAGELGFQDRAEQLHLRPVVGQETRQPLGVARVEAGDLRHQGLHLAVDPQFPAGLEDQPVERVETDQIDLVRQAAPAGLEDLLQNARVEEEGRAAVEAVPVEREAGRPAADAVLPFQHGDLRPGERQKHCGCQSTRPSANDHDLPFHPLVKRSQAADLCEGSYEHGPEMDHSHNRTPPGVTPWTGGSGDLFSSARTAWAGGNTGERLSIIRKIRRRIAADAEDLVRTLATRPGRSPAESLSAEVLPLAEACRFLEREAAALLAPRRLGARGRPVWLFGVTAEVRREPFGTVLIVGPSNYPLLLPGVQALQALTAGNAVLVKPAPGCSAPMERLADWLAEAGLPDGLFQLLDESPDAVSDAITAGIDKLVLTGSAGHRPGGGPPARRRAGALHHGIVGQRRGVRPAGGRPWHGCPRAGLRPAPQRLRHLHRAAPGLRAARPGGRAGAFLDAQRGGDPAGGGAPAGAAPAGRAGPRGGGGGRPPGWSTARGRRPGDDAADRGRRAAGHGAAARGAVRPHPVAGARPRCRGGAGGRRAEPLRARRLGLRAGGGGLRPGRAAGRRDGDGQRPDRSDRRPPPAFRRAPRQRLGRHARRRRAAGDDAGENRFGAARPAASPHRPAARRRRGADAGGAPPAPWRSRRPRRGGPDPDPGPARPPDRLTRRPV</sequence>
<dbReference type="GO" id="GO:0016491">
    <property type="term" value="F:oxidoreductase activity"/>
    <property type="evidence" value="ECO:0007669"/>
    <property type="project" value="UniProtKB-KW"/>
</dbReference>
<dbReference type="InterPro" id="IPR016161">
    <property type="entry name" value="Ald_DH/histidinol_DH"/>
</dbReference>
<organism evidence="5 6">
    <name type="scientific">Azospirillum baldaniorum</name>
    <dbReference type="NCBI Taxonomy" id="1064539"/>
    <lineage>
        <taxon>Bacteria</taxon>
        <taxon>Pseudomonadati</taxon>
        <taxon>Pseudomonadota</taxon>
        <taxon>Alphaproteobacteria</taxon>
        <taxon>Rhodospirillales</taxon>
        <taxon>Azospirillaceae</taxon>
        <taxon>Azospirillum</taxon>
    </lineage>
</organism>
<dbReference type="InterPro" id="IPR015590">
    <property type="entry name" value="Aldehyde_DH_dom"/>
</dbReference>
<evidence type="ECO:0000256" key="1">
    <source>
        <dbReference type="ARBA" id="ARBA00009986"/>
    </source>
</evidence>
<keyword evidence="6" id="KW-1185">Reference proteome</keyword>
<evidence type="ECO:0000256" key="2">
    <source>
        <dbReference type="ARBA" id="ARBA00023002"/>
    </source>
</evidence>
<gene>
    <name evidence="5" type="ORF">AZOBR_150007</name>
</gene>
<accession>A0A9P1NMF8</accession>
<evidence type="ECO:0000313" key="6">
    <source>
        <dbReference type="Proteomes" id="UP000007319"/>
    </source>
</evidence>
<feature type="compositionally biased region" description="Basic and acidic residues" evidence="3">
    <location>
        <begin position="440"/>
        <end position="449"/>
    </location>
</feature>
<protein>
    <recommendedName>
        <fullName evidence="4">Aldehyde dehydrogenase domain-containing protein</fullName>
    </recommendedName>
</protein>
<name>A0A9P1NMF8_9PROT</name>
<dbReference type="AlphaFoldDB" id="A0A9P1NMF8"/>
<dbReference type="PANTHER" id="PTHR42804:SF1">
    <property type="entry name" value="ALDEHYDE DEHYDROGENASE-RELATED"/>
    <property type="match status" value="1"/>
</dbReference>
<dbReference type="KEGG" id="abs:AZOBR_150007"/>
<evidence type="ECO:0000256" key="3">
    <source>
        <dbReference type="SAM" id="MobiDB-lite"/>
    </source>
</evidence>
<keyword evidence="2" id="KW-0560">Oxidoreductase</keyword>
<evidence type="ECO:0000313" key="5">
    <source>
        <dbReference type="EMBL" id="CCC98589.1"/>
    </source>
</evidence>
<feature type="domain" description="Aldehyde dehydrogenase" evidence="4">
    <location>
        <begin position="515"/>
        <end position="695"/>
    </location>
</feature>